<dbReference type="EMBL" id="CATYWO010000006">
    <property type="protein sequence ID" value="CAJ0798122.1"/>
    <property type="molecule type" value="Genomic_DNA"/>
</dbReference>
<dbReference type="Proteomes" id="UP001189616">
    <property type="component" value="Unassembled WGS sequence"/>
</dbReference>
<evidence type="ECO:0000256" key="1">
    <source>
        <dbReference type="SAM" id="Phobius"/>
    </source>
</evidence>
<dbReference type="RefSeq" id="WP_316659085.1">
    <property type="nucleotide sequence ID" value="NZ_CATYWO010000006.1"/>
</dbReference>
<name>A0ABM9JM40_9RALS</name>
<comment type="caution">
    <text evidence="2">The sequence shown here is derived from an EMBL/GenBank/DDBJ whole genome shotgun (WGS) entry which is preliminary data.</text>
</comment>
<keyword evidence="1" id="KW-1133">Transmembrane helix</keyword>
<proteinExistence type="predicted"/>
<reference evidence="2 3" key="1">
    <citation type="submission" date="2023-07" db="EMBL/GenBank/DDBJ databases">
        <authorList>
            <person name="Peeters C."/>
        </authorList>
    </citation>
    <scope>NUCLEOTIDE SEQUENCE [LARGE SCALE GENOMIC DNA]</scope>
    <source>
        <strain evidence="2 3">LMG 7141</strain>
    </source>
</reference>
<organism evidence="2 3">
    <name type="scientific">Ralstonia condita</name>
    <dbReference type="NCBI Taxonomy" id="3058600"/>
    <lineage>
        <taxon>Bacteria</taxon>
        <taxon>Pseudomonadati</taxon>
        <taxon>Pseudomonadota</taxon>
        <taxon>Betaproteobacteria</taxon>
        <taxon>Burkholderiales</taxon>
        <taxon>Burkholderiaceae</taxon>
        <taxon>Ralstonia</taxon>
    </lineage>
</organism>
<feature type="transmembrane region" description="Helical" evidence="1">
    <location>
        <begin position="20"/>
        <end position="39"/>
    </location>
</feature>
<protein>
    <submittedName>
        <fullName evidence="2">Uncharacterized protein</fullName>
    </submittedName>
</protein>
<gene>
    <name evidence="2" type="ORF">LMG7141_03484</name>
</gene>
<sequence>MPINAQRCARRSPPKRTIDLIGMVANVAAMVIMAPAFTVDGDFDVARACVHVIAFRGIPTDTLPVKTANGPYPTRAFDSSIGFVASLLSDGELGTSHAWLNNLPARIYAQSPRKWGFGFRLAHGAVFHTQPW</sequence>
<evidence type="ECO:0000313" key="2">
    <source>
        <dbReference type="EMBL" id="CAJ0798122.1"/>
    </source>
</evidence>
<keyword evidence="1" id="KW-0472">Membrane</keyword>
<accession>A0ABM9JM40</accession>
<keyword evidence="1" id="KW-0812">Transmembrane</keyword>
<keyword evidence="3" id="KW-1185">Reference proteome</keyword>
<evidence type="ECO:0000313" key="3">
    <source>
        <dbReference type="Proteomes" id="UP001189616"/>
    </source>
</evidence>